<evidence type="ECO:0000256" key="1">
    <source>
        <dbReference type="SAM" id="MobiDB-lite"/>
    </source>
</evidence>
<feature type="region of interest" description="Disordered" evidence="1">
    <location>
        <begin position="14"/>
        <end position="57"/>
    </location>
</feature>
<feature type="compositionally biased region" description="Basic and acidic residues" evidence="1">
    <location>
        <begin position="123"/>
        <end position="138"/>
    </location>
</feature>
<name>A0ABP0RIJ1_9DINO</name>
<feature type="compositionally biased region" description="Basic residues" evidence="1">
    <location>
        <begin position="443"/>
        <end position="455"/>
    </location>
</feature>
<dbReference type="SUPFAM" id="SSF88697">
    <property type="entry name" value="PUA domain-like"/>
    <property type="match status" value="1"/>
</dbReference>
<comment type="caution">
    <text evidence="2">The sequence shown here is derived from an EMBL/GenBank/DDBJ whole genome shotgun (WGS) entry which is preliminary data.</text>
</comment>
<protein>
    <submittedName>
        <fullName evidence="2">Uncharacterized protein</fullName>
    </submittedName>
</protein>
<feature type="region of interest" description="Disordered" evidence="1">
    <location>
        <begin position="105"/>
        <end position="180"/>
    </location>
</feature>
<organism evidence="2 3">
    <name type="scientific">Durusdinium trenchii</name>
    <dbReference type="NCBI Taxonomy" id="1381693"/>
    <lineage>
        <taxon>Eukaryota</taxon>
        <taxon>Sar</taxon>
        <taxon>Alveolata</taxon>
        <taxon>Dinophyceae</taxon>
        <taxon>Suessiales</taxon>
        <taxon>Symbiodiniaceae</taxon>
        <taxon>Durusdinium</taxon>
    </lineage>
</organism>
<keyword evidence="3" id="KW-1185">Reference proteome</keyword>
<evidence type="ECO:0000313" key="3">
    <source>
        <dbReference type="Proteomes" id="UP001642484"/>
    </source>
</evidence>
<reference evidence="2 3" key="1">
    <citation type="submission" date="2024-02" db="EMBL/GenBank/DDBJ databases">
        <authorList>
            <person name="Chen Y."/>
            <person name="Shah S."/>
            <person name="Dougan E. K."/>
            <person name="Thang M."/>
            <person name="Chan C."/>
        </authorList>
    </citation>
    <scope>NUCLEOTIDE SEQUENCE [LARGE SCALE GENOMIC DNA]</scope>
</reference>
<sequence length="506" mass="55601">MGLLKVYRTKRVVPSPSGELEELKPQPGKLKRSSTGSILVPEEDAKFPELQRTSTGSIVVPAPEEKSALLSRSIISVPDDSEEEPIVSFGDQSCTLREAQNSVLNGASKTPVAGSLPSMNSRPADEGLSTREHPEGLKVKATGGGIPKSLKRGRLEKHSCPAQPDASEPDPGFLERGPRRPGKFLQFIKSSIPLASRSNPDQINQANPEAPRSELAGECPWIAPSEATVQNPSPLKLKLVGGSKLPENASEFQKRKTGKSVGPSVAGHRSPVFRKLNAAPRVIDCSETKQPGVALVIKKQWCEKIFEGTKIWEIRGTALAKRTRICIAQSKSKSLIGEVDIVDCLQVGRMENGQLIPWSDSEWHQQNFIGAEENLPKHCIEDLSCIAYSKIYAWVLDNKQRYDKPKPYRHKTGCITWVRLDNSAARPVGTPARRRSAGADGRHAKRGWARTGRRSARSDRKGRTDQSERLVFPVTMRPSTSTEPAWISRSARLIEDDITDDEIEGV</sequence>
<dbReference type="Proteomes" id="UP001642484">
    <property type="component" value="Unassembled WGS sequence"/>
</dbReference>
<dbReference type="InterPro" id="IPR015947">
    <property type="entry name" value="PUA-like_sf"/>
</dbReference>
<feature type="region of interest" description="Disordered" evidence="1">
    <location>
        <begin position="248"/>
        <end position="267"/>
    </location>
</feature>
<feature type="compositionally biased region" description="Basic and acidic residues" evidence="1">
    <location>
        <begin position="456"/>
        <end position="468"/>
    </location>
</feature>
<dbReference type="EMBL" id="CAXAMN010026062">
    <property type="protein sequence ID" value="CAK9100411.1"/>
    <property type="molecule type" value="Genomic_DNA"/>
</dbReference>
<proteinExistence type="predicted"/>
<accession>A0ABP0RIJ1</accession>
<gene>
    <name evidence="2" type="ORF">CCMP2556_LOCUS47444</name>
</gene>
<feature type="region of interest" description="Disordered" evidence="1">
    <location>
        <begin position="426"/>
        <end position="469"/>
    </location>
</feature>
<dbReference type="Gene3D" id="2.30.130.30">
    <property type="entry name" value="Hypothetical protein"/>
    <property type="match status" value="1"/>
</dbReference>
<evidence type="ECO:0000313" key="2">
    <source>
        <dbReference type="EMBL" id="CAK9100411.1"/>
    </source>
</evidence>